<feature type="domain" description="WYL" evidence="2">
    <location>
        <begin position="124"/>
        <end position="180"/>
    </location>
</feature>
<dbReference type="PROSITE" id="PS52050">
    <property type="entry name" value="WYL"/>
    <property type="match status" value="1"/>
</dbReference>
<accession>A0A9X7I3Z3</accession>
<gene>
    <name evidence="3" type="ORF">CYJ98_002390</name>
</gene>
<evidence type="ECO:0000313" key="3">
    <source>
        <dbReference type="EMBL" id="WOS98525.1"/>
    </source>
</evidence>
<evidence type="ECO:0000313" key="4">
    <source>
        <dbReference type="Proteomes" id="UP000234781"/>
    </source>
</evidence>
<dbReference type="PANTHER" id="PTHR34580">
    <property type="match status" value="1"/>
</dbReference>
<dbReference type="RefSeq" id="WP_101755139.1">
    <property type="nucleotide sequence ID" value="NZ_CP136962.1"/>
</dbReference>
<dbReference type="PANTHER" id="PTHR34580:SF1">
    <property type="entry name" value="PROTEIN PAFC"/>
    <property type="match status" value="1"/>
</dbReference>
<dbReference type="InterPro" id="IPR051534">
    <property type="entry name" value="CBASS_pafABC_assoc_protein"/>
</dbReference>
<proteinExistence type="predicted"/>
<dbReference type="Pfam" id="PF08220">
    <property type="entry name" value="HTH_DeoR"/>
    <property type="match status" value="1"/>
</dbReference>
<dbReference type="GO" id="GO:0003700">
    <property type="term" value="F:DNA-binding transcription factor activity"/>
    <property type="evidence" value="ECO:0007669"/>
    <property type="project" value="InterPro"/>
</dbReference>
<dbReference type="InterPro" id="IPR026881">
    <property type="entry name" value="WYL_dom"/>
</dbReference>
<dbReference type="InterPro" id="IPR001034">
    <property type="entry name" value="DeoR_HTH"/>
</dbReference>
<organism evidence="3 4">
    <name type="scientific">Neisseria perflava</name>
    <dbReference type="NCBI Taxonomy" id="33053"/>
    <lineage>
        <taxon>Bacteria</taxon>
        <taxon>Pseudomonadati</taxon>
        <taxon>Pseudomonadota</taxon>
        <taxon>Betaproteobacteria</taxon>
        <taxon>Neisseriales</taxon>
        <taxon>Neisseriaceae</taxon>
        <taxon>Neisseria</taxon>
    </lineage>
</organism>
<feature type="domain" description="HTH deoR-type" evidence="1">
    <location>
        <begin position="14"/>
        <end position="52"/>
    </location>
</feature>
<dbReference type="Pfam" id="PF13280">
    <property type="entry name" value="WYL"/>
    <property type="match status" value="1"/>
</dbReference>
<name>A0A9X7I3Z3_NEIPE</name>
<evidence type="ECO:0000259" key="1">
    <source>
        <dbReference type="Pfam" id="PF08220"/>
    </source>
</evidence>
<keyword evidence="4" id="KW-1185">Reference proteome</keyword>
<dbReference type="Proteomes" id="UP000234781">
    <property type="component" value="Chromosome"/>
</dbReference>
<sequence>MSQRTKAQESLGIRLADILTRLNQGETIDIQSLPERYGISLRTAQRDLNRLAPLLQTTGTRYYRLDQNQYGRLNKDEIRRICHFAGLQDLFPEADRRFFQESLRQSIIIKGHQYENIRHRQSDFDLVTHSIEAKQTISFNYTKADGSKSHRTLDPYRLINKSGIWYLIGLENGREKTYCFTQTSQLQTTSKTYVPDVGFVEKIQNTDSISYGNQVSEIIIQISPQAAHYFLRRKLLPNQEVIRRLDNGGLLIACKNVNEIEVIPIVQYWIPHSRIVSPQELQEKIIGKLKNYINNHTEG</sequence>
<dbReference type="AlphaFoldDB" id="A0A9X7I3Z3"/>
<evidence type="ECO:0000259" key="2">
    <source>
        <dbReference type="Pfam" id="PF13280"/>
    </source>
</evidence>
<reference evidence="4" key="1">
    <citation type="submission" date="2017-12" db="EMBL/GenBank/DDBJ databases">
        <title>Phylogenetic diversity of female urinary microbiome.</title>
        <authorList>
            <person name="Thomas-White K."/>
            <person name="Wolfe A.J."/>
        </authorList>
    </citation>
    <scope>NUCLEOTIDE SEQUENCE [LARGE SCALE GENOMIC DNA]</scope>
    <source>
        <strain evidence="4">UMB0023</strain>
    </source>
</reference>
<dbReference type="EMBL" id="CP136962">
    <property type="protein sequence ID" value="WOS98525.1"/>
    <property type="molecule type" value="Genomic_DNA"/>
</dbReference>
<protein>
    <submittedName>
        <fullName evidence="3">WYL domain-containing transcriptional regulator</fullName>
    </submittedName>
</protein>